<dbReference type="InterPro" id="IPR052457">
    <property type="entry name" value="Ankyrin-DD_containing_protein"/>
</dbReference>
<protein>
    <submittedName>
        <fullName evidence="3">Uncharacterized protein</fullName>
    </submittedName>
</protein>
<dbReference type="PANTHER" id="PTHR24125">
    <property type="entry name" value="ANKYRIN REPEAT AND DEATH DOMAIN-CONTAINING PROTEIN"/>
    <property type="match status" value="1"/>
</dbReference>
<keyword evidence="4" id="KW-1185">Reference proteome</keyword>
<dbReference type="Gene3D" id="1.25.40.20">
    <property type="entry name" value="Ankyrin repeat-containing domain"/>
    <property type="match status" value="2"/>
</dbReference>
<organism evidence="3 4">
    <name type="scientific">Smittium simulii</name>
    <dbReference type="NCBI Taxonomy" id="133385"/>
    <lineage>
        <taxon>Eukaryota</taxon>
        <taxon>Fungi</taxon>
        <taxon>Fungi incertae sedis</taxon>
        <taxon>Zoopagomycota</taxon>
        <taxon>Kickxellomycotina</taxon>
        <taxon>Harpellomycetes</taxon>
        <taxon>Harpellales</taxon>
        <taxon>Legeriomycetaceae</taxon>
        <taxon>Smittium</taxon>
    </lineage>
</organism>
<evidence type="ECO:0000256" key="2">
    <source>
        <dbReference type="SAM" id="MobiDB-lite"/>
    </source>
</evidence>
<dbReference type="SUPFAM" id="SSF48403">
    <property type="entry name" value="Ankyrin repeat"/>
    <property type="match status" value="1"/>
</dbReference>
<sequence length="924" mass="103785">MSKTAHKKEKPQKQVKLAYTVTAKENGYNPIFFITPSNNLTSDKLSANSVSADNKQKNISSFDSKNKADRIQKYLIPGKASSKTNNNLILSIIDDNLDIFEQIVSSNFYLLTKTDFYGISLLMLAANYNSPKVTLWLCQKKQVDLNSQDSNGNTPLHYAAAEGSEKCTEILLSYGAHDFIQNYATLQLACYHGSTRALRVYLLMGVCNVNHKDNSGKTALMLASLKGRISIVLLLLEYGAKTKSFDNNGMSALMYASIMGKLAICYELLEYDLANNFLSLRHLNNSKNLALQNNHLETSYLIDDYIAKCEVSLSKKNTPINYNKTTDVNNNIFTDSDNSKVNSNNIDNKTSPINQKDSNCDTNVKNIAIDSLPEKLDDTARDINIRDLIEKKSSKSKSATAVEHGVETNDKSNSSSIAPGIYNDVDFYNSRKLPDNLSAINNTNCTIPNTSPIVGLGFNLEKNSYFNPSFRQKDSKKDNPSIANISVNKENVNNIDSKCKNELDQQDLTFEKSEFSPGSRFKSYSNVSIYSIPEIIMNNPAYSLINEDLFFDANSSLQSRTNKFGSIRTSSLAQKNKYSTERNEFNSSKHIKQVCEPVEILSKSLHSTFDPKNSFGNIENMPNKNENFITSSDKISAELKSIDNNNSFSNLDFQKNQSSNQPINNTQIKLMAKVIDSKINTLQSIKIENSPYNKSLNKTIDYSTINLDNLSNNIYTQTNSEYFFTANSSNSGSIRVYNKLPQIPYITSNIKKSSRVLDSPPYTKILPKPPTQGLDVNSDNNNKILCNIKNPQLGKILAKKKNIRNVLLKIRNNCISINNKDNILNKKHILAPNKSLNQNNINIDSRSLNKNRISTDPLNSCINELDYPAQDIFEPNRKYKDLPHPKKKYMLSVINKSFFVETQPKINHQRKSLPAIPQKGPETS</sequence>
<dbReference type="STRING" id="133385.A0A2T9YJK3"/>
<name>A0A2T9YJK3_9FUNG</name>
<evidence type="ECO:0000313" key="3">
    <source>
        <dbReference type="EMBL" id="PVU92522.1"/>
    </source>
</evidence>
<proteinExistence type="predicted"/>
<dbReference type="Proteomes" id="UP000245383">
    <property type="component" value="Unassembled WGS sequence"/>
</dbReference>
<keyword evidence="1" id="KW-0040">ANK repeat</keyword>
<dbReference type="InterPro" id="IPR002110">
    <property type="entry name" value="Ankyrin_rpt"/>
</dbReference>
<dbReference type="PROSITE" id="PS50297">
    <property type="entry name" value="ANK_REP_REGION"/>
    <property type="match status" value="2"/>
</dbReference>
<feature type="region of interest" description="Disordered" evidence="2">
    <location>
        <begin position="394"/>
        <end position="416"/>
    </location>
</feature>
<evidence type="ECO:0000256" key="1">
    <source>
        <dbReference type="PROSITE-ProRule" id="PRU00023"/>
    </source>
</evidence>
<dbReference type="PANTHER" id="PTHR24125:SF5">
    <property type="entry name" value="ANKYRIN REPEAT PROTEIN"/>
    <property type="match status" value="1"/>
</dbReference>
<evidence type="ECO:0000313" key="4">
    <source>
        <dbReference type="Proteomes" id="UP000245383"/>
    </source>
</evidence>
<dbReference type="EMBL" id="MBFR01000158">
    <property type="protein sequence ID" value="PVU92522.1"/>
    <property type="molecule type" value="Genomic_DNA"/>
</dbReference>
<feature type="repeat" description="ANK" evidence="1">
    <location>
        <begin position="151"/>
        <end position="183"/>
    </location>
</feature>
<gene>
    <name evidence="3" type="ORF">BB561_003763</name>
</gene>
<dbReference type="Pfam" id="PF12796">
    <property type="entry name" value="Ank_2"/>
    <property type="match status" value="2"/>
</dbReference>
<dbReference type="AlphaFoldDB" id="A0A2T9YJK3"/>
<feature type="repeat" description="ANK" evidence="1">
    <location>
        <begin position="215"/>
        <end position="247"/>
    </location>
</feature>
<dbReference type="SMART" id="SM00248">
    <property type="entry name" value="ANK"/>
    <property type="match status" value="4"/>
</dbReference>
<accession>A0A2T9YJK3</accession>
<dbReference type="PROSITE" id="PS50088">
    <property type="entry name" value="ANK_REPEAT"/>
    <property type="match status" value="2"/>
</dbReference>
<dbReference type="OrthoDB" id="370884at2759"/>
<comment type="caution">
    <text evidence="3">The sequence shown here is derived from an EMBL/GenBank/DDBJ whole genome shotgun (WGS) entry which is preliminary data.</text>
</comment>
<reference evidence="3 4" key="1">
    <citation type="journal article" date="2018" name="MBio">
        <title>Comparative Genomics Reveals the Core Gene Toolbox for the Fungus-Insect Symbiosis.</title>
        <authorList>
            <person name="Wang Y."/>
            <person name="Stata M."/>
            <person name="Wang W."/>
            <person name="Stajich J.E."/>
            <person name="White M.M."/>
            <person name="Moncalvo J.M."/>
        </authorList>
    </citation>
    <scope>NUCLEOTIDE SEQUENCE [LARGE SCALE GENOMIC DNA]</scope>
    <source>
        <strain evidence="3 4">SWE-8-4</strain>
    </source>
</reference>
<dbReference type="InterPro" id="IPR036770">
    <property type="entry name" value="Ankyrin_rpt-contain_sf"/>
</dbReference>